<organism evidence="2">
    <name type="scientific">Rhizophora mucronata</name>
    <name type="common">Asiatic mangrove</name>
    <dbReference type="NCBI Taxonomy" id="61149"/>
    <lineage>
        <taxon>Eukaryota</taxon>
        <taxon>Viridiplantae</taxon>
        <taxon>Streptophyta</taxon>
        <taxon>Embryophyta</taxon>
        <taxon>Tracheophyta</taxon>
        <taxon>Spermatophyta</taxon>
        <taxon>Magnoliopsida</taxon>
        <taxon>eudicotyledons</taxon>
        <taxon>Gunneridae</taxon>
        <taxon>Pentapetalae</taxon>
        <taxon>rosids</taxon>
        <taxon>fabids</taxon>
        <taxon>Malpighiales</taxon>
        <taxon>Rhizophoraceae</taxon>
        <taxon>Rhizophora</taxon>
    </lineage>
</organism>
<accession>A0A2P2M4L0</accession>
<sequence length="136" mass="16188">MSPRPENQLSKLRTKTSCARTMRELRGLGRIPHHPRCWLRLLIIYQQNLIPSLLQIFNLGNLFSFLERQKTKQKMKTRQHFFASVVAAALRFSLLFPPFFFLPLSCFSCWVATNSNLRWMFRFWGHIFGFFLFKTA</sequence>
<feature type="transmembrane region" description="Helical" evidence="1">
    <location>
        <begin position="81"/>
        <end position="104"/>
    </location>
</feature>
<keyword evidence="1" id="KW-0472">Membrane</keyword>
<name>A0A2P2M4L0_RHIMU</name>
<keyword evidence="1" id="KW-1133">Transmembrane helix</keyword>
<evidence type="ECO:0000313" key="2">
    <source>
        <dbReference type="EMBL" id="MBX25170.1"/>
    </source>
</evidence>
<evidence type="ECO:0000256" key="1">
    <source>
        <dbReference type="SAM" id="Phobius"/>
    </source>
</evidence>
<dbReference type="AlphaFoldDB" id="A0A2P2M4L0"/>
<protein>
    <submittedName>
        <fullName evidence="2">Myosin vIII</fullName>
    </submittedName>
</protein>
<reference evidence="2" key="1">
    <citation type="submission" date="2018-02" db="EMBL/GenBank/DDBJ databases">
        <title>Rhizophora mucronata_Transcriptome.</title>
        <authorList>
            <person name="Meera S.P."/>
            <person name="Sreeshan A."/>
            <person name="Augustine A."/>
        </authorList>
    </citation>
    <scope>NUCLEOTIDE SEQUENCE</scope>
    <source>
        <tissue evidence="2">Leaf</tissue>
    </source>
</reference>
<keyword evidence="1" id="KW-0812">Transmembrane</keyword>
<dbReference type="EMBL" id="GGEC01044686">
    <property type="protein sequence ID" value="MBX25170.1"/>
    <property type="molecule type" value="Transcribed_RNA"/>
</dbReference>
<proteinExistence type="predicted"/>